<keyword evidence="2" id="KW-0418">Kinase</keyword>
<name>A0A8S0SPM5_OLEEU</name>
<organism evidence="2 3">
    <name type="scientific">Olea europaea subsp. europaea</name>
    <dbReference type="NCBI Taxonomy" id="158383"/>
    <lineage>
        <taxon>Eukaryota</taxon>
        <taxon>Viridiplantae</taxon>
        <taxon>Streptophyta</taxon>
        <taxon>Embryophyta</taxon>
        <taxon>Tracheophyta</taxon>
        <taxon>Spermatophyta</taxon>
        <taxon>Magnoliopsida</taxon>
        <taxon>eudicotyledons</taxon>
        <taxon>Gunneridae</taxon>
        <taxon>Pentapetalae</taxon>
        <taxon>asterids</taxon>
        <taxon>lamiids</taxon>
        <taxon>Lamiales</taxon>
        <taxon>Oleaceae</taxon>
        <taxon>Oleeae</taxon>
        <taxon>Olea</taxon>
    </lineage>
</organism>
<feature type="region of interest" description="Disordered" evidence="1">
    <location>
        <begin position="49"/>
        <end position="88"/>
    </location>
</feature>
<dbReference type="GO" id="GO:0016301">
    <property type="term" value="F:kinase activity"/>
    <property type="evidence" value="ECO:0007669"/>
    <property type="project" value="UniProtKB-KW"/>
</dbReference>
<comment type="caution">
    <text evidence="2">The sequence shown here is derived from an EMBL/GenBank/DDBJ whole genome shotgun (WGS) entry which is preliminary data.</text>
</comment>
<sequence>MSRIYDNWERLIGAKLKREELRELAYAPSLSSISSDFSSRFSFSSPIDDHIPVNPEASSSPSSPFYTGESSDESLPKPRSDDGKPNAMPILFKELKNATRNFQPDSILGEGNFGPFLRDGLTSALLMLQSRDLEWPLLSRSGMEMVFKGPSNGW</sequence>
<evidence type="ECO:0000256" key="1">
    <source>
        <dbReference type="SAM" id="MobiDB-lite"/>
    </source>
</evidence>
<dbReference type="Gramene" id="OE9A028941T1">
    <property type="protein sequence ID" value="OE9A028941C1"/>
    <property type="gene ID" value="OE9A028941"/>
</dbReference>
<accession>A0A8S0SPM5</accession>
<reference evidence="2 3" key="1">
    <citation type="submission" date="2019-12" db="EMBL/GenBank/DDBJ databases">
        <authorList>
            <person name="Alioto T."/>
            <person name="Alioto T."/>
            <person name="Gomez Garrido J."/>
        </authorList>
    </citation>
    <scope>NUCLEOTIDE SEQUENCE [LARGE SCALE GENOMIC DNA]</scope>
</reference>
<gene>
    <name evidence="2" type="ORF">OLEA9_A028941</name>
</gene>
<protein>
    <submittedName>
        <fullName evidence="2">Serine threonine kinase</fullName>
    </submittedName>
</protein>
<dbReference type="Proteomes" id="UP000594638">
    <property type="component" value="Unassembled WGS sequence"/>
</dbReference>
<dbReference type="AlphaFoldDB" id="A0A8S0SPM5"/>
<keyword evidence="2" id="KW-0808">Transferase</keyword>
<proteinExistence type="predicted"/>
<evidence type="ECO:0000313" key="3">
    <source>
        <dbReference type="Proteomes" id="UP000594638"/>
    </source>
</evidence>
<feature type="compositionally biased region" description="Polar residues" evidence="1">
    <location>
        <begin position="56"/>
        <end position="69"/>
    </location>
</feature>
<keyword evidence="3" id="KW-1185">Reference proteome</keyword>
<evidence type="ECO:0000313" key="2">
    <source>
        <dbReference type="EMBL" id="CAA2994226.1"/>
    </source>
</evidence>
<feature type="compositionally biased region" description="Basic and acidic residues" evidence="1">
    <location>
        <begin position="74"/>
        <end position="84"/>
    </location>
</feature>
<dbReference type="EMBL" id="CACTIH010005469">
    <property type="protein sequence ID" value="CAA2994226.1"/>
    <property type="molecule type" value="Genomic_DNA"/>
</dbReference>